<evidence type="ECO:0000313" key="2">
    <source>
        <dbReference type="Proteomes" id="UP000276133"/>
    </source>
</evidence>
<proteinExistence type="predicted"/>
<reference evidence="1 2" key="1">
    <citation type="journal article" date="2018" name="Sci. Rep.">
        <title>Genomic signatures of local adaptation to the degree of environmental predictability in rotifers.</title>
        <authorList>
            <person name="Franch-Gras L."/>
            <person name="Hahn C."/>
            <person name="Garcia-Roger E.M."/>
            <person name="Carmona M.J."/>
            <person name="Serra M."/>
            <person name="Gomez A."/>
        </authorList>
    </citation>
    <scope>NUCLEOTIDE SEQUENCE [LARGE SCALE GENOMIC DNA]</scope>
    <source>
        <strain evidence="1">HYR1</strain>
    </source>
</reference>
<dbReference type="AlphaFoldDB" id="A0A3M7RWP4"/>
<gene>
    <name evidence="1" type="ORF">BpHYR1_008973</name>
</gene>
<sequence length="62" mass="7275">MNWMKDNFSTVFDCSCDLTIILDQMRIIQRQRNQRIGIAVVGDNADASDKLFYKNYKIKLDT</sequence>
<dbReference type="EMBL" id="REGN01002457">
    <property type="protein sequence ID" value="RNA27983.1"/>
    <property type="molecule type" value="Genomic_DNA"/>
</dbReference>
<evidence type="ECO:0000313" key="1">
    <source>
        <dbReference type="EMBL" id="RNA27983.1"/>
    </source>
</evidence>
<protein>
    <submittedName>
        <fullName evidence="1">Uncharacterized protein</fullName>
    </submittedName>
</protein>
<dbReference type="Proteomes" id="UP000276133">
    <property type="component" value="Unassembled WGS sequence"/>
</dbReference>
<organism evidence="1 2">
    <name type="scientific">Brachionus plicatilis</name>
    <name type="common">Marine rotifer</name>
    <name type="synonym">Brachionus muelleri</name>
    <dbReference type="NCBI Taxonomy" id="10195"/>
    <lineage>
        <taxon>Eukaryota</taxon>
        <taxon>Metazoa</taxon>
        <taxon>Spiralia</taxon>
        <taxon>Gnathifera</taxon>
        <taxon>Rotifera</taxon>
        <taxon>Eurotatoria</taxon>
        <taxon>Monogononta</taxon>
        <taxon>Pseudotrocha</taxon>
        <taxon>Ploima</taxon>
        <taxon>Brachionidae</taxon>
        <taxon>Brachionus</taxon>
    </lineage>
</organism>
<accession>A0A3M7RWP4</accession>
<keyword evidence="2" id="KW-1185">Reference proteome</keyword>
<name>A0A3M7RWP4_BRAPC</name>
<comment type="caution">
    <text evidence="1">The sequence shown here is derived from an EMBL/GenBank/DDBJ whole genome shotgun (WGS) entry which is preliminary data.</text>
</comment>